<evidence type="ECO:0000313" key="1">
    <source>
        <dbReference type="EMBL" id="ERT05850.1"/>
    </source>
</evidence>
<keyword evidence="2" id="KW-1185">Reference proteome</keyword>
<protein>
    <submittedName>
        <fullName evidence="1">Uncharacterized protein</fullName>
    </submittedName>
</protein>
<name>U7QFJ1_9CYAN</name>
<dbReference type="AlphaFoldDB" id="U7QFJ1"/>
<dbReference type="PATRIC" id="fig|1348334.3.peg.4029"/>
<organism evidence="1 2">
    <name type="scientific">Lyngbya aestuarii BL J</name>
    <dbReference type="NCBI Taxonomy" id="1348334"/>
    <lineage>
        <taxon>Bacteria</taxon>
        <taxon>Bacillati</taxon>
        <taxon>Cyanobacteriota</taxon>
        <taxon>Cyanophyceae</taxon>
        <taxon>Oscillatoriophycideae</taxon>
        <taxon>Oscillatoriales</taxon>
        <taxon>Microcoleaceae</taxon>
        <taxon>Lyngbya</taxon>
    </lineage>
</organism>
<reference evidence="1 2" key="1">
    <citation type="journal article" date="2013" name="Front. Microbiol.">
        <title>Comparative genomic analyses of the cyanobacterium, Lyngbya aestuarii BL J, a powerful hydrogen producer.</title>
        <authorList>
            <person name="Kothari A."/>
            <person name="Vaughn M."/>
            <person name="Garcia-Pichel F."/>
        </authorList>
    </citation>
    <scope>NUCLEOTIDE SEQUENCE [LARGE SCALE GENOMIC DNA]</scope>
    <source>
        <strain evidence="1 2">BL J</strain>
    </source>
</reference>
<dbReference type="Proteomes" id="UP000017127">
    <property type="component" value="Unassembled WGS sequence"/>
</dbReference>
<dbReference type="EMBL" id="AUZM01000047">
    <property type="protein sequence ID" value="ERT05850.1"/>
    <property type="molecule type" value="Genomic_DNA"/>
</dbReference>
<sequence>MDELQPGFWGAFMKNREKALKRYLAEMTKNKPTDSKRPPFLR</sequence>
<accession>U7QFJ1</accession>
<proteinExistence type="predicted"/>
<comment type="caution">
    <text evidence="1">The sequence shown here is derived from an EMBL/GenBank/DDBJ whole genome shotgun (WGS) entry which is preliminary data.</text>
</comment>
<evidence type="ECO:0000313" key="2">
    <source>
        <dbReference type="Proteomes" id="UP000017127"/>
    </source>
</evidence>
<gene>
    <name evidence="1" type="ORF">M595_4167</name>
</gene>